<dbReference type="AlphaFoldDB" id="A0A1G2L9M0"/>
<dbReference type="SUPFAM" id="SSF53335">
    <property type="entry name" value="S-adenosyl-L-methionine-dependent methyltransferases"/>
    <property type="match status" value="1"/>
</dbReference>
<dbReference type="InterPro" id="IPR047048">
    <property type="entry name" value="TlyA"/>
</dbReference>
<dbReference type="Proteomes" id="UP000176705">
    <property type="component" value="Unassembled WGS sequence"/>
</dbReference>
<sequence>MNRMRLDQYLEDRGLVRGVAEAFIVVTEGRVFVNGQKAVSPSQRVGSEDVIEMRGGREFVGRGAYKLEGALLSFAIDVAGSVCADIGAATGGFTEVLLKRGARKVYAIDTARGKLDPKIRNEPRVIVMEGTNALSLASLSEPVDLISIDVSLTSLRVILPGLRSWLAEKGNVVALLKPQYEAGSKDLRHGIVCDDQTRARIVADFRAWLGRNGWMERGMIESPIRGGEGNVEYLFHLVPERKEIDCSRSGG</sequence>
<dbReference type="InterPro" id="IPR002942">
    <property type="entry name" value="S4_RNA-bd"/>
</dbReference>
<dbReference type="Pfam" id="PF01728">
    <property type="entry name" value="FtsJ"/>
    <property type="match status" value="1"/>
</dbReference>
<dbReference type="Pfam" id="PF01479">
    <property type="entry name" value="S4"/>
    <property type="match status" value="1"/>
</dbReference>
<dbReference type="PANTHER" id="PTHR32319:SF0">
    <property type="entry name" value="BACTERIAL HEMOLYSIN-LIKE PROTEIN"/>
    <property type="match status" value="1"/>
</dbReference>
<evidence type="ECO:0000256" key="2">
    <source>
        <dbReference type="ARBA" id="ARBA00029460"/>
    </source>
</evidence>
<dbReference type="InterPro" id="IPR029063">
    <property type="entry name" value="SAM-dependent_MTases_sf"/>
</dbReference>
<keyword evidence="1 3" id="KW-0694">RNA-binding</keyword>
<feature type="domain" description="RNA-binding S4" evidence="4">
    <location>
        <begin position="4"/>
        <end position="66"/>
    </location>
</feature>
<evidence type="ECO:0000313" key="6">
    <source>
        <dbReference type="Proteomes" id="UP000176705"/>
    </source>
</evidence>
<comment type="caution">
    <text evidence="5">The sequence shown here is derived from an EMBL/GenBank/DDBJ whole genome shotgun (WGS) entry which is preliminary data.</text>
</comment>
<dbReference type="GO" id="GO:0003723">
    <property type="term" value="F:RNA binding"/>
    <property type="evidence" value="ECO:0007669"/>
    <property type="project" value="UniProtKB-KW"/>
</dbReference>
<dbReference type="InterPro" id="IPR002877">
    <property type="entry name" value="RNA_MeTrfase_FtsJ_dom"/>
</dbReference>
<accession>A0A1G2L9M0</accession>
<dbReference type="SMART" id="SM00363">
    <property type="entry name" value="S4"/>
    <property type="match status" value="1"/>
</dbReference>
<evidence type="ECO:0000256" key="3">
    <source>
        <dbReference type="PROSITE-ProRule" id="PRU00182"/>
    </source>
</evidence>
<protein>
    <recommendedName>
        <fullName evidence="4">RNA-binding S4 domain-containing protein</fullName>
    </recommendedName>
</protein>
<name>A0A1G2L9M0_9BACT</name>
<reference evidence="5 6" key="1">
    <citation type="journal article" date="2016" name="Nat. Commun.">
        <title>Thousands of microbial genomes shed light on interconnected biogeochemical processes in an aquifer system.</title>
        <authorList>
            <person name="Anantharaman K."/>
            <person name="Brown C.T."/>
            <person name="Hug L.A."/>
            <person name="Sharon I."/>
            <person name="Castelle C.J."/>
            <person name="Probst A.J."/>
            <person name="Thomas B.C."/>
            <person name="Singh A."/>
            <person name="Wilkins M.J."/>
            <person name="Karaoz U."/>
            <person name="Brodie E.L."/>
            <person name="Williams K.H."/>
            <person name="Hubbard S.S."/>
            <person name="Banfield J.F."/>
        </authorList>
    </citation>
    <scope>NUCLEOTIDE SEQUENCE [LARGE SCALE GENOMIC DNA]</scope>
</reference>
<dbReference type="STRING" id="1802280.A3B37_03710"/>
<dbReference type="GO" id="GO:0008168">
    <property type="term" value="F:methyltransferase activity"/>
    <property type="evidence" value="ECO:0007669"/>
    <property type="project" value="InterPro"/>
</dbReference>
<gene>
    <name evidence="5" type="ORF">A3B37_03710</name>
</gene>
<dbReference type="CDD" id="cd00165">
    <property type="entry name" value="S4"/>
    <property type="match status" value="1"/>
</dbReference>
<evidence type="ECO:0000256" key="1">
    <source>
        <dbReference type="ARBA" id="ARBA00022884"/>
    </source>
</evidence>
<dbReference type="EMBL" id="MHQS01000018">
    <property type="protein sequence ID" value="OHA08337.1"/>
    <property type="molecule type" value="Genomic_DNA"/>
</dbReference>
<proteinExistence type="inferred from homology"/>
<dbReference type="Gene3D" id="3.40.50.150">
    <property type="entry name" value="Vaccinia Virus protein VP39"/>
    <property type="match status" value="1"/>
</dbReference>
<dbReference type="Gene3D" id="3.10.290.10">
    <property type="entry name" value="RNA-binding S4 domain"/>
    <property type="match status" value="1"/>
</dbReference>
<dbReference type="InterPro" id="IPR036986">
    <property type="entry name" value="S4_RNA-bd_sf"/>
</dbReference>
<dbReference type="GO" id="GO:0032259">
    <property type="term" value="P:methylation"/>
    <property type="evidence" value="ECO:0007669"/>
    <property type="project" value="InterPro"/>
</dbReference>
<comment type="similarity">
    <text evidence="2">Belongs to the TlyA family.</text>
</comment>
<organism evidence="5 6">
    <name type="scientific">Candidatus Sungbacteria bacterium RIFCSPLOWO2_01_FULL_59_16</name>
    <dbReference type="NCBI Taxonomy" id="1802280"/>
    <lineage>
        <taxon>Bacteria</taxon>
        <taxon>Candidatus Sungiibacteriota</taxon>
    </lineage>
</organism>
<evidence type="ECO:0000313" key="5">
    <source>
        <dbReference type="EMBL" id="OHA08337.1"/>
    </source>
</evidence>
<dbReference type="SUPFAM" id="SSF55174">
    <property type="entry name" value="Alpha-L RNA-binding motif"/>
    <property type="match status" value="1"/>
</dbReference>
<dbReference type="PROSITE" id="PS50889">
    <property type="entry name" value="S4"/>
    <property type="match status" value="1"/>
</dbReference>
<evidence type="ECO:0000259" key="4">
    <source>
        <dbReference type="SMART" id="SM00363"/>
    </source>
</evidence>
<dbReference type="PANTHER" id="PTHR32319">
    <property type="entry name" value="BACTERIAL HEMOLYSIN-LIKE PROTEIN"/>
    <property type="match status" value="1"/>
</dbReference>